<dbReference type="InParanoid" id="A0A663DM83"/>
<dbReference type="InterPro" id="IPR020843">
    <property type="entry name" value="ER"/>
</dbReference>
<dbReference type="GO" id="GO:0008753">
    <property type="term" value="F:NADPH dehydrogenase (quinone) activity"/>
    <property type="evidence" value="ECO:0007669"/>
    <property type="project" value="Ensembl"/>
</dbReference>
<proteinExistence type="inferred from homology"/>
<feature type="compositionally biased region" description="Low complexity" evidence="4">
    <location>
        <begin position="168"/>
        <end position="186"/>
    </location>
</feature>
<dbReference type="Ensembl" id="ENSACCT00020001027.1">
    <property type="protein sequence ID" value="ENSACCP00020000993.1"/>
    <property type="gene ID" value="ENSACCG00020000656.1"/>
</dbReference>
<evidence type="ECO:0000256" key="2">
    <source>
        <dbReference type="ARBA" id="ARBA00022990"/>
    </source>
</evidence>
<name>A0A663DM83_AQUCH</name>
<dbReference type="GeneTree" id="ENSGT00940000157579"/>
<gene>
    <name evidence="6" type="primary">VAT1</name>
</gene>
<dbReference type="SUPFAM" id="SSF51735">
    <property type="entry name" value="NAD(P)-binding Rossmann-fold domains"/>
    <property type="match status" value="1"/>
</dbReference>
<dbReference type="GO" id="GO:0005741">
    <property type="term" value="C:mitochondrial outer membrane"/>
    <property type="evidence" value="ECO:0007669"/>
    <property type="project" value="TreeGrafter"/>
</dbReference>
<dbReference type="GO" id="GO:0120014">
    <property type="term" value="F:phospholipid transfer activity"/>
    <property type="evidence" value="ECO:0007669"/>
    <property type="project" value="Ensembl"/>
</dbReference>
<dbReference type="PANTHER" id="PTHR44054">
    <property type="entry name" value="SYNAPTIC VESICLE MEMBRANE PROTEIN VAT-1 HOMOLOG-LIKE"/>
    <property type="match status" value="1"/>
</dbReference>
<dbReference type="PROSITE" id="PS01162">
    <property type="entry name" value="QOR_ZETA_CRYSTAL"/>
    <property type="match status" value="1"/>
</dbReference>
<feature type="region of interest" description="Disordered" evidence="4">
    <location>
        <begin position="1"/>
        <end position="201"/>
    </location>
</feature>
<dbReference type="InterPro" id="IPR011032">
    <property type="entry name" value="GroES-like_sf"/>
</dbReference>
<dbReference type="InterPro" id="IPR052100">
    <property type="entry name" value="SV-ATPase_mito-regulator"/>
</dbReference>
<sequence>MLRARPAAGWAPPSRSRRRSADAEGCGLRSLRELPPQRGVYGQISPCSLLPRHRLQTRRGKRPRGGGAGQLPRGRPPGGSGGGGAPAARGGAGRGVPRDAGLRRGGGRRAGPGSGRRTGGQRRPARRGAARPARPRCPPPPSPAAPRAPAIPRPPPPRARSRSRRSAPFRSAMSAEPAPAAAAPAPEQAPGPAPPAGGGEAAEHRALVLTGFGGYEKVKVQARRGGGPRPGEVSVRVRACGLNFADLMARQGLYDRLPPPPVCPGMECAGTVRALGDGVRDRQVGDKVMVLARSGLWQEVVNVPASQTFLMPEGMSFEEAAALLVNYITAYMILFDFGNLRPNQSVLIHMAAGGVGTAAIQLCKTVENVTIFGTASASKHDSLKESGVAYPIDYRTMDYAEEVRKISPKGVDIVLDPLGGSDTSKAFNLLKPMGKLITYGVANLLTGQKKNLMAMAKTWWNQFSINALQLLHHNKAVCGYHLGYMDEEFELVGGVVAKLVNLYSQGKIKPKIDSVWPFDQVADAMRQMQEKKNVGKVILVPEAPKEESKKEEN</sequence>
<dbReference type="GO" id="GO:0120010">
    <property type="term" value="P:intermembrane phospholipid transfer"/>
    <property type="evidence" value="ECO:0007669"/>
    <property type="project" value="Ensembl"/>
</dbReference>
<feature type="compositionally biased region" description="Basic residues" evidence="4">
    <location>
        <begin position="119"/>
        <end position="129"/>
    </location>
</feature>
<comment type="similarity">
    <text evidence="1">Belongs to the zinc-containing alcohol dehydrogenase family. Quinone oxidoreductase subfamily.</text>
</comment>
<dbReference type="Pfam" id="PF13602">
    <property type="entry name" value="ADH_zinc_N_2"/>
    <property type="match status" value="1"/>
</dbReference>
<feature type="compositionally biased region" description="Gly residues" evidence="4">
    <location>
        <begin position="76"/>
        <end position="94"/>
    </location>
</feature>
<dbReference type="InterPro" id="IPR002364">
    <property type="entry name" value="Quin_OxRdtase/zeta-crystal_CS"/>
</dbReference>
<keyword evidence="7" id="KW-1185">Reference proteome</keyword>
<evidence type="ECO:0000313" key="6">
    <source>
        <dbReference type="Ensembl" id="ENSACCP00020000993.1"/>
    </source>
</evidence>
<dbReference type="AlphaFoldDB" id="A0A663DM83"/>
<dbReference type="Gene3D" id="3.90.180.10">
    <property type="entry name" value="Medium-chain alcohol dehydrogenases, catalytic domain"/>
    <property type="match status" value="1"/>
</dbReference>
<dbReference type="CDD" id="cd08275">
    <property type="entry name" value="MDR3"/>
    <property type="match status" value="1"/>
</dbReference>
<dbReference type="SMART" id="SM00829">
    <property type="entry name" value="PKS_ER"/>
    <property type="match status" value="1"/>
</dbReference>
<dbReference type="GO" id="GO:0010637">
    <property type="term" value="P:negative regulation of mitochondrial fusion"/>
    <property type="evidence" value="ECO:0007669"/>
    <property type="project" value="Ensembl"/>
</dbReference>
<feature type="compositionally biased region" description="Basic residues" evidence="4">
    <location>
        <begin position="51"/>
        <end position="64"/>
    </location>
</feature>
<evidence type="ECO:0000256" key="1">
    <source>
        <dbReference type="ARBA" id="ARBA00010371"/>
    </source>
</evidence>
<evidence type="ECO:0000256" key="4">
    <source>
        <dbReference type="SAM" id="MobiDB-lite"/>
    </source>
</evidence>
<keyword evidence="3" id="KW-0560">Oxidoreductase</keyword>
<evidence type="ECO:0000259" key="5">
    <source>
        <dbReference type="SMART" id="SM00829"/>
    </source>
</evidence>
<reference evidence="6" key="2">
    <citation type="submission" date="2025-09" db="UniProtKB">
        <authorList>
            <consortium name="Ensembl"/>
        </authorList>
    </citation>
    <scope>IDENTIFICATION</scope>
</reference>
<organism evidence="6 7">
    <name type="scientific">Aquila chrysaetos chrysaetos</name>
    <dbReference type="NCBI Taxonomy" id="223781"/>
    <lineage>
        <taxon>Eukaryota</taxon>
        <taxon>Metazoa</taxon>
        <taxon>Chordata</taxon>
        <taxon>Craniata</taxon>
        <taxon>Vertebrata</taxon>
        <taxon>Euteleostomi</taxon>
        <taxon>Archelosauria</taxon>
        <taxon>Archosauria</taxon>
        <taxon>Dinosauria</taxon>
        <taxon>Saurischia</taxon>
        <taxon>Theropoda</taxon>
        <taxon>Coelurosauria</taxon>
        <taxon>Aves</taxon>
        <taxon>Neognathae</taxon>
        <taxon>Neoaves</taxon>
        <taxon>Telluraves</taxon>
        <taxon>Accipitrimorphae</taxon>
        <taxon>Accipitriformes</taxon>
        <taxon>Accipitridae</taxon>
        <taxon>Accipitrinae</taxon>
        <taxon>Aquila</taxon>
    </lineage>
</organism>
<feature type="compositionally biased region" description="Gly residues" evidence="4">
    <location>
        <begin position="108"/>
        <end position="118"/>
    </location>
</feature>
<dbReference type="PANTHER" id="PTHR44054:SF1">
    <property type="entry name" value="SYNAPTIC VESICLE MEMBRANE PROTEIN VAT-1 HOMOLOG"/>
    <property type="match status" value="1"/>
</dbReference>
<feature type="compositionally biased region" description="Low complexity" evidence="4">
    <location>
        <begin position="1"/>
        <end position="14"/>
    </location>
</feature>
<protein>
    <submittedName>
        <fullName evidence="6">Vesicle amine transport 1</fullName>
    </submittedName>
</protein>
<evidence type="ECO:0000313" key="7">
    <source>
        <dbReference type="Proteomes" id="UP000472275"/>
    </source>
</evidence>
<keyword evidence="2" id="KW-0007">Acetylation</keyword>
<accession>A0A663DM83</accession>
<feature type="domain" description="Enoyl reductase (ER)" evidence="5">
    <location>
        <begin position="213"/>
        <end position="539"/>
    </location>
</feature>
<dbReference type="Pfam" id="PF08240">
    <property type="entry name" value="ADH_N"/>
    <property type="match status" value="1"/>
</dbReference>
<dbReference type="Gene3D" id="3.40.50.720">
    <property type="entry name" value="NAD(P)-binding Rossmann-like Domain"/>
    <property type="match status" value="1"/>
</dbReference>
<dbReference type="Proteomes" id="UP000472275">
    <property type="component" value="Chromosome 8"/>
</dbReference>
<dbReference type="InterPro" id="IPR013154">
    <property type="entry name" value="ADH-like_N"/>
</dbReference>
<dbReference type="InterPro" id="IPR036291">
    <property type="entry name" value="NAD(P)-bd_dom_sf"/>
</dbReference>
<evidence type="ECO:0000256" key="3">
    <source>
        <dbReference type="ARBA" id="ARBA00023002"/>
    </source>
</evidence>
<dbReference type="SUPFAM" id="SSF50129">
    <property type="entry name" value="GroES-like"/>
    <property type="match status" value="1"/>
</dbReference>
<feature type="compositionally biased region" description="Pro residues" evidence="4">
    <location>
        <begin position="135"/>
        <end position="158"/>
    </location>
</feature>
<dbReference type="GO" id="GO:0008270">
    <property type="term" value="F:zinc ion binding"/>
    <property type="evidence" value="ECO:0007669"/>
    <property type="project" value="InterPro"/>
</dbReference>
<reference evidence="6" key="1">
    <citation type="submission" date="2025-08" db="UniProtKB">
        <authorList>
            <consortium name="Ensembl"/>
        </authorList>
    </citation>
    <scope>IDENTIFICATION</scope>
</reference>